<dbReference type="RefSeq" id="WP_092939522.1">
    <property type="nucleotide sequence ID" value="NZ_FONX01000005.1"/>
</dbReference>
<dbReference type="GO" id="GO:0005524">
    <property type="term" value="F:ATP binding"/>
    <property type="evidence" value="ECO:0007669"/>
    <property type="project" value="InterPro"/>
</dbReference>
<dbReference type="GO" id="GO:0016887">
    <property type="term" value="F:ATP hydrolysis activity"/>
    <property type="evidence" value="ECO:0007669"/>
    <property type="project" value="InterPro"/>
</dbReference>
<proteinExistence type="predicted"/>
<feature type="domain" description="AAA+ ATPase" evidence="1">
    <location>
        <begin position="233"/>
        <end position="385"/>
    </location>
</feature>
<evidence type="ECO:0000259" key="1">
    <source>
        <dbReference type="SMART" id="SM00382"/>
    </source>
</evidence>
<dbReference type="InterPro" id="IPR027417">
    <property type="entry name" value="P-loop_NTPase"/>
</dbReference>
<dbReference type="InterPro" id="IPR027065">
    <property type="entry name" value="Lon_Prtase"/>
</dbReference>
<evidence type="ECO:0000313" key="3">
    <source>
        <dbReference type="Proteomes" id="UP000199119"/>
    </source>
</evidence>
<evidence type="ECO:0000313" key="2">
    <source>
        <dbReference type="EMBL" id="SFE81667.1"/>
    </source>
</evidence>
<gene>
    <name evidence="2" type="ORF">SAMN04489711_105301</name>
</gene>
<dbReference type="InterPro" id="IPR003593">
    <property type="entry name" value="AAA+_ATPase"/>
</dbReference>
<accession>A0A1I2DMH3</accession>
<dbReference type="SUPFAM" id="SSF52540">
    <property type="entry name" value="P-loop containing nucleoside triphosphate hydrolases"/>
    <property type="match status" value="1"/>
</dbReference>
<keyword evidence="3" id="KW-1185">Reference proteome</keyword>
<dbReference type="SMART" id="SM00382">
    <property type="entry name" value="AAA"/>
    <property type="match status" value="1"/>
</dbReference>
<dbReference type="InterPro" id="IPR003959">
    <property type="entry name" value="ATPase_AAA_core"/>
</dbReference>
<dbReference type="STRING" id="1177982.SAMN04489711_105301"/>
<dbReference type="PANTHER" id="PTHR10046">
    <property type="entry name" value="ATP DEPENDENT LON PROTEASE FAMILY MEMBER"/>
    <property type="match status" value="1"/>
</dbReference>
<dbReference type="OrthoDB" id="8552455at2"/>
<dbReference type="GO" id="GO:0004252">
    <property type="term" value="F:serine-type endopeptidase activity"/>
    <property type="evidence" value="ECO:0007669"/>
    <property type="project" value="InterPro"/>
</dbReference>
<dbReference type="AlphaFoldDB" id="A0A1I2DMH3"/>
<dbReference type="Proteomes" id="UP000199119">
    <property type="component" value="Unassembled WGS sequence"/>
</dbReference>
<dbReference type="GO" id="GO:0004176">
    <property type="term" value="F:ATP-dependent peptidase activity"/>
    <property type="evidence" value="ECO:0007669"/>
    <property type="project" value="InterPro"/>
</dbReference>
<reference evidence="3" key="1">
    <citation type="submission" date="2016-10" db="EMBL/GenBank/DDBJ databases">
        <authorList>
            <person name="Varghese N."/>
            <person name="Submissions S."/>
        </authorList>
    </citation>
    <scope>NUCLEOTIDE SEQUENCE [LARGE SCALE GENOMIC DNA]</scope>
    <source>
        <strain evidence="3">DSM 27981</strain>
    </source>
</reference>
<protein>
    <submittedName>
        <fullName evidence="2">ATPase family associated with various cellular activities (AAA)</fullName>
    </submittedName>
</protein>
<dbReference type="GO" id="GO:0030163">
    <property type="term" value="P:protein catabolic process"/>
    <property type="evidence" value="ECO:0007669"/>
    <property type="project" value="InterPro"/>
</dbReference>
<dbReference type="Pfam" id="PF00004">
    <property type="entry name" value="AAA"/>
    <property type="match status" value="1"/>
</dbReference>
<dbReference type="EMBL" id="FONX01000005">
    <property type="protein sequence ID" value="SFE81667.1"/>
    <property type="molecule type" value="Genomic_DNA"/>
</dbReference>
<name>A0A1I2DMH3_9BURK</name>
<organism evidence="2 3">
    <name type="scientific">Paracidovorax wautersii</name>
    <dbReference type="NCBI Taxonomy" id="1177982"/>
    <lineage>
        <taxon>Bacteria</taxon>
        <taxon>Pseudomonadati</taxon>
        <taxon>Pseudomonadota</taxon>
        <taxon>Betaproteobacteria</taxon>
        <taxon>Burkholderiales</taxon>
        <taxon>Comamonadaceae</taxon>
        <taxon>Paracidovorax</taxon>
    </lineage>
</organism>
<dbReference type="Gene3D" id="3.40.50.300">
    <property type="entry name" value="P-loop containing nucleotide triphosphate hydrolases"/>
    <property type="match status" value="1"/>
</dbReference>
<sequence length="468" mass="51817">MVQPQNRAAARAARENATQADPFGQLEQAIAQHEDGSQLALEFDGEERYLPLVQDIKHNIIKQQIEHLRVFAEMRGEKLLFENLCCDHCGSTEVIRELEDSHWFWECRNCAKHVSDTKAIQQMTRLFDELRAFSSNLPSQDFDNGIEVFSLEDINALTENFRTVSSDEHASARVKATLKRLIDIGNIRPYVVPNPAWRGQLDELREQFPNFISAIDEVLEPSFAIAAAGGRCRPAPMLLVGTPGVGKSYFSSLIAGVLKTPMFKVDLASATAGSSLDGLATHWSNSCPGEVFKTLAFGRSGVVATACPVAYLDEIDKVGEGHKYDPLGALYGLLEVQSAKTFEDQSLPGLRIDASHIRWIACANTLDTIPAPIRSRFHIVHVQAPTASENQRMFEKIFASVVHDTRLHDFGSQISRAVISHAVEKFSAREFKTRSAMAIGRALARNRQVVEAEDFGTAPAPVPRKMGF</sequence>